<reference evidence="3" key="1">
    <citation type="submission" date="2023-07" db="EMBL/GenBank/DDBJ databases">
        <title>Black Yeasts Isolated from many extreme environments.</title>
        <authorList>
            <person name="Coleine C."/>
            <person name="Stajich J.E."/>
            <person name="Selbmann L."/>
        </authorList>
    </citation>
    <scope>NUCLEOTIDE SEQUENCE</scope>
    <source>
        <strain evidence="3">CCFEE 5485</strain>
    </source>
</reference>
<dbReference type="InterPro" id="IPR007867">
    <property type="entry name" value="GMC_OxRtase_C"/>
</dbReference>
<gene>
    <name evidence="3" type="ORF">LTR78_008790</name>
</gene>
<dbReference type="Pfam" id="PF26640">
    <property type="entry name" value="DUF8212"/>
    <property type="match status" value="1"/>
</dbReference>
<dbReference type="Gene3D" id="3.50.50.60">
    <property type="entry name" value="FAD/NAD(P)-binding domain"/>
    <property type="match status" value="1"/>
</dbReference>
<dbReference type="Proteomes" id="UP001274830">
    <property type="component" value="Unassembled WGS sequence"/>
</dbReference>
<dbReference type="SUPFAM" id="SSF51905">
    <property type="entry name" value="FAD/NAD(P)-binding domain"/>
    <property type="match status" value="1"/>
</dbReference>
<dbReference type="GO" id="GO:0016614">
    <property type="term" value="F:oxidoreductase activity, acting on CH-OH group of donors"/>
    <property type="evidence" value="ECO:0007669"/>
    <property type="project" value="InterPro"/>
</dbReference>
<organism evidence="3 4">
    <name type="scientific">Recurvomyces mirabilis</name>
    <dbReference type="NCBI Taxonomy" id="574656"/>
    <lineage>
        <taxon>Eukaryota</taxon>
        <taxon>Fungi</taxon>
        <taxon>Dikarya</taxon>
        <taxon>Ascomycota</taxon>
        <taxon>Pezizomycotina</taxon>
        <taxon>Dothideomycetes</taxon>
        <taxon>Dothideomycetidae</taxon>
        <taxon>Mycosphaerellales</taxon>
        <taxon>Teratosphaeriaceae</taxon>
        <taxon>Recurvomyces</taxon>
    </lineage>
</organism>
<dbReference type="PANTHER" id="PTHR10622:SF10">
    <property type="entry name" value="HET DOMAIN-CONTAINING PROTEIN"/>
    <property type="match status" value="1"/>
</dbReference>
<feature type="domain" description="Glucose-methanol-choline oxidoreductase C-terminal" evidence="1">
    <location>
        <begin position="21"/>
        <end position="172"/>
    </location>
</feature>
<dbReference type="AlphaFoldDB" id="A0AAE0TPJ9"/>
<comment type="caution">
    <text evidence="3">The sequence shown here is derived from an EMBL/GenBank/DDBJ whole genome shotgun (WGS) entry which is preliminary data.</text>
</comment>
<dbReference type="PANTHER" id="PTHR10622">
    <property type="entry name" value="HET DOMAIN-CONTAINING PROTEIN"/>
    <property type="match status" value="1"/>
</dbReference>
<proteinExistence type="predicted"/>
<evidence type="ECO:0000313" key="3">
    <source>
        <dbReference type="EMBL" id="KAK3671330.1"/>
    </source>
</evidence>
<accession>A0AAE0TPJ9</accession>
<dbReference type="EMBL" id="JAUTXT010000044">
    <property type="protein sequence ID" value="KAK3671330.1"/>
    <property type="molecule type" value="Genomic_DNA"/>
</dbReference>
<dbReference type="InterPro" id="IPR036188">
    <property type="entry name" value="FAD/NAD-bd_sf"/>
</dbReference>
<sequence length="760" mass="85160">MKRMTGYISLARDRYGGRVYPDPKEPQRTRIQYHPSKYDQAHILEGVIHLAELLYVEGAREIFTCNPQLEYFVRPTSDPVAKVNVAGINSPSLNDSEFQAWLTKLRKIGLTSPDTPFASAHQMGSCRMGTLPSNSVVDPKGRVWGTKGLYVCDASVLPSASGVNPMITTMGISRGIARGIAEDAGAVQQVKRRGRFITTSPKRHAAAQYHDLEAAGVLPAASVCDTDTSMERRRRSYEDFILARRDLDQLPSYLVEEAAEIRERRGYRKIIDFAAKAKEHLHWGTGTPFEWCWLDTCCIDKRSSSELSEDINSMWKWYNNCGFCVVYLEDVSSSQVMLQSGEYLKDCSWFGRGWTLQELLAPQKLSFFDKEWVALLSVYKAAHHEEGTHWCWWSKDGYSAAKTLATAARIPESMLARGRIDVSDACVAQKMSWAAHRRATRDEDVAYSLLSLLGINMPLLYGEGSRAFLRLQQEILRYIDDSSIFAWQLTDDEPTLVRTACPHYLCESTSLLASSPLLFQDAGMINKDSRSAFRIHTTNSAVYVDVEAPVRRIVQSMDRVRGISDRIPWYVLELGYYMDDTATSRTRAPCRIILWRDSSNGSETETYMAGRLSCCTSAFEKIDLGGRQEEITDSIERRMRFRIPIGYDDDQLDGLNTGSRQLGCANAKPPKQDVADVNSIADTSARPMRGTAIVISETAPSISSFTVSACSVDIAALKVPIEEEPATPDRPRSLFRNPWQSVTAIERLRGLVGIGTKRLG</sequence>
<keyword evidence="4" id="KW-1185">Reference proteome</keyword>
<dbReference type="InterPro" id="IPR058525">
    <property type="entry name" value="DUF8212"/>
</dbReference>
<protein>
    <recommendedName>
        <fullName evidence="5">Heterokaryon incompatibility domain-containing protein</fullName>
    </recommendedName>
</protein>
<evidence type="ECO:0000259" key="2">
    <source>
        <dbReference type="Pfam" id="PF26640"/>
    </source>
</evidence>
<evidence type="ECO:0000259" key="1">
    <source>
        <dbReference type="Pfam" id="PF05199"/>
    </source>
</evidence>
<name>A0AAE0TPJ9_9PEZI</name>
<evidence type="ECO:0000313" key="4">
    <source>
        <dbReference type="Proteomes" id="UP001274830"/>
    </source>
</evidence>
<evidence type="ECO:0008006" key="5">
    <source>
        <dbReference type="Google" id="ProtNLM"/>
    </source>
</evidence>
<feature type="domain" description="DUF8212" evidence="2">
    <location>
        <begin position="466"/>
        <end position="531"/>
    </location>
</feature>
<dbReference type="Pfam" id="PF05199">
    <property type="entry name" value="GMC_oxred_C"/>
    <property type="match status" value="1"/>
</dbReference>